<dbReference type="InterPro" id="IPR002182">
    <property type="entry name" value="NB-ARC"/>
</dbReference>
<dbReference type="SUPFAM" id="SSF52058">
    <property type="entry name" value="L domain-like"/>
    <property type="match status" value="1"/>
</dbReference>
<dbReference type="Gene3D" id="1.10.10.10">
    <property type="entry name" value="Winged helix-like DNA-binding domain superfamily/Winged helix DNA-binding domain"/>
    <property type="match status" value="1"/>
</dbReference>
<evidence type="ECO:0000256" key="2">
    <source>
        <dbReference type="ARBA" id="ARBA00022741"/>
    </source>
</evidence>
<gene>
    <name evidence="7" type="ORF">OLEA9_A081656</name>
</gene>
<dbReference type="InterPro" id="IPR036388">
    <property type="entry name" value="WH-like_DNA-bd_sf"/>
</dbReference>
<dbReference type="GO" id="GO:0043531">
    <property type="term" value="F:ADP binding"/>
    <property type="evidence" value="ECO:0007669"/>
    <property type="project" value="InterPro"/>
</dbReference>
<sequence>MDDVDLAQKLYQCLKGRRYLVVIDDIWDINVWNELERQLHSDIGTQLQAFTNAFETMFSFLWSIRRRQEIPVRKLISLWIAEGYVKEEEHKCIENVALEYLMELIDRSSVLVAQRRFDGQVKTCKIHDLLREMCLKIAYEKLFLKAVTSIKILWALDIQRSGASVIGIECVVHLRYLAISSTTEFPQVESFRKLEFLVTDGLLPIEILEILLNMDTSEVEFPQLKFLKLCNVNLAEWNASSDNFPELQQLVLGNCKHLKKIHSSFSYSLQMIEIYGCTKAVKESAKQILEEQQDMGNEVLKVIILELGSEEQEEKASDKFSDR</sequence>
<accession>A0A8S0VFI4</accession>
<dbReference type="PANTHER" id="PTHR15140:SF37">
    <property type="entry name" value="UBIQUITIN-LIKE DOMAIN-CONTAINING PROTEIN"/>
    <property type="match status" value="1"/>
</dbReference>
<keyword evidence="2" id="KW-0547">Nucleotide-binding</keyword>
<comment type="similarity">
    <text evidence="1">Belongs to the disease resistance NB-LRR family.</text>
</comment>
<dbReference type="OrthoDB" id="912863at2759"/>
<dbReference type="SUPFAM" id="SSF52540">
    <property type="entry name" value="P-loop containing nucleoside triphosphate hydrolases"/>
    <property type="match status" value="1"/>
</dbReference>
<feature type="domain" description="Disease resistance protein winged helix" evidence="6">
    <location>
        <begin position="68"/>
        <end position="133"/>
    </location>
</feature>
<dbReference type="Gramene" id="OE9A081656T1">
    <property type="protein sequence ID" value="OE9A081656C1"/>
    <property type="gene ID" value="OE9A081656"/>
</dbReference>
<keyword evidence="8" id="KW-1185">Reference proteome</keyword>
<evidence type="ECO:0000259" key="5">
    <source>
        <dbReference type="Pfam" id="PF00931"/>
    </source>
</evidence>
<dbReference type="Pfam" id="PF23559">
    <property type="entry name" value="WHD_DRP"/>
    <property type="match status" value="1"/>
</dbReference>
<dbReference type="AlphaFoldDB" id="A0A8S0VFI4"/>
<evidence type="ECO:0000313" key="7">
    <source>
        <dbReference type="EMBL" id="CAA3029719.1"/>
    </source>
</evidence>
<name>A0A8S0VFI4_OLEEU</name>
<dbReference type="Gene3D" id="3.80.10.10">
    <property type="entry name" value="Ribonuclease Inhibitor"/>
    <property type="match status" value="1"/>
</dbReference>
<dbReference type="GO" id="GO:0006952">
    <property type="term" value="P:defense response"/>
    <property type="evidence" value="ECO:0007669"/>
    <property type="project" value="UniProtKB-KW"/>
</dbReference>
<feature type="domain" description="NB-ARC" evidence="5">
    <location>
        <begin position="2"/>
        <end position="40"/>
    </location>
</feature>
<evidence type="ECO:0000259" key="6">
    <source>
        <dbReference type="Pfam" id="PF23559"/>
    </source>
</evidence>
<dbReference type="Proteomes" id="UP000594638">
    <property type="component" value="Unassembled WGS sequence"/>
</dbReference>
<keyword evidence="3" id="KW-0611">Plant defense</keyword>
<proteinExistence type="inferred from homology"/>
<comment type="caution">
    <text evidence="7">The sequence shown here is derived from an EMBL/GenBank/DDBJ whole genome shotgun (WGS) entry which is preliminary data.</text>
</comment>
<evidence type="ECO:0000256" key="3">
    <source>
        <dbReference type="ARBA" id="ARBA00022821"/>
    </source>
</evidence>
<dbReference type="InterPro" id="IPR058922">
    <property type="entry name" value="WHD_DRP"/>
</dbReference>
<dbReference type="Pfam" id="PF00931">
    <property type="entry name" value="NB-ARC"/>
    <property type="match status" value="1"/>
</dbReference>
<keyword evidence="4" id="KW-0067">ATP-binding</keyword>
<dbReference type="InterPro" id="IPR032675">
    <property type="entry name" value="LRR_dom_sf"/>
</dbReference>
<reference evidence="7 8" key="1">
    <citation type="submission" date="2019-12" db="EMBL/GenBank/DDBJ databases">
        <authorList>
            <person name="Alioto T."/>
            <person name="Alioto T."/>
            <person name="Gomez Garrido J."/>
        </authorList>
    </citation>
    <scope>NUCLEOTIDE SEQUENCE [LARGE SCALE GENOMIC DNA]</scope>
</reference>
<evidence type="ECO:0000256" key="4">
    <source>
        <dbReference type="ARBA" id="ARBA00022840"/>
    </source>
</evidence>
<evidence type="ECO:0000313" key="8">
    <source>
        <dbReference type="Proteomes" id="UP000594638"/>
    </source>
</evidence>
<dbReference type="EMBL" id="CACTIH010009327">
    <property type="protein sequence ID" value="CAA3029719.1"/>
    <property type="molecule type" value="Genomic_DNA"/>
</dbReference>
<dbReference type="PANTHER" id="PTHR15140">
    <property type="entry name" value="TUBULIN-SPECIFIC CHAPERONE E"/>
    <property type="match status" value="1"/>
</dbReference>
<organism evidence="7 8">
    <name type="scientific">Olea europaea subsp. europaea</name>
    <dbReference type="NCBI Taxonomy" id="158383"/>
    <lineage>
        <taxon>Eukaryota</taxon>
        <taxon>Viridiplantae</taxon>
        <taxon>Streptophyta</taxon>
        <taxon>Embryophyta</taxon>
        <taxon>Tracheophyta</taxon>
        <taxon>Spermatophyta</taxon>
        <taxon>Magnoliopsida</taxon>
        <taxon>eudicotyledons</taxon>
        <taxon>Gunneridae</taxon>
        <taxon>Pentapetalae</taxon>
        <taxon>asterids</taxon>
        <taxon>lamiids</taxon>
        <taxon>Lamiales</taxon>
        <taxon>Oleaceae</taxon>
        <taxon>Oleeae</taxon>
        <taxon>Olea</taxon>
    </lineage>
</organism>
<protein>
    <submittedName>
        <fullName evidence="7">Late blight resistance homolog R1A-3 isoform X1</fullName>
    </submittedName>
</protein>
<evidence type="ECO:0000256" key="1">
    <source>
        <dbReference type="ARBA" id="ARBA00008894"/>
    </source>
</evidence>
<dbReference type="InterPro" id="IPR027417">
    <property type="entry name" value="P-loop_NTPase"/>
</dbReference>